<evidence type="ECO:0000313" key="3">
    <source>
        <dbReference type="Proteomes" id="UP000837857"/>
    </source>
</evidence>
<keyword evidence="3" id="KW-1185">Reference proteome</keyword>
<feature type="region of interest" description="Disordered" evidence="1">
    <location>
        <begin position="1"/>
        <end position="52"/>
    </location>
</feature>
<dbReference type="EMBL" id="OW152831">
    <property type="protein sequence ID" value="CAH2049536.1"/>
    <property type="molecule type" value="Genomic_DNA"/>
</dbReference>
<proteinExistence type="predicted"/>
<gene>
    <name evidence="2" type="ORF">IPOD504_LOCUS6900</name>
</gene>
<dbReference type="Proteomes" id="UP000837857">
    <property type="component" value="Chromosome 19"/>
</dbReference>
<evidence type="ECO:0000313" key="2">
    <source>
        <dbReference type="EMBL" id="CAH2049536.1"/>
    </source>
</evidence>
<organism evidence="2 3">
    <name type="scientific">Iphiclides podalirius</name>
    <name type="common">scarce swallowtail</name>
    <dbReference type="NCBI Taxonomy" id="110791"/>
    <lineage>
        <taxon>Eukaryota</taxon>
        <taxon>Metazoa</taxon>
        <taxon>Ecdysozoa</taxon>
        <taxon>Arthropoda</taxon>
        <taxon>Hexapoda</taxon>
        <taxon>Insecta</taxon>
        <taxon>Pterygota</taxon>
        <taxon>Neoptera</taxon>
        <taxon>Endopterygota</taxon>
        <taxon>Lepidoptera</taxon>
        <taxon>Glossata</taxon>
        <taxon>Ditrysia</taxon>
        <taxon>Papilionoidea</taxon>
        <taxon>Papilionidae</taxon>
        <taxon>Papilioninae</taxon>
        <taxon>Iphiclides</taxon>
    </lineage>
</organism>
<reference evidence="2" key="1">
    <citation type="submission" date="2022-03" db="EMBL/GenBank/DDBJ databases">
        <authorList>
            <person name="Martin H S."/>
        </authorList>
    </citation>
    <scope>NUCLEOTIDE SEQUENCE</scope>
</reference>
<feature type="compositionally biased region" description="Polar residues" evidence="1">
    <location>
        <begin position="18"/>
        <end position="31"/>
    </location>
</feature>
<evidence type="ECO:0000256" key="1">
    <source>
        <dbReference type="SAM" id="MobiDB-lite"/>
    </source>
</evidence>
<accession>A0ABN8I6H7</accession>
<protein>
    <submittedName>
        <fullName evidence="2">Uncharacterized protein</fullName>
    </submittedName>
</protein>
<name>A0ABN8I6H7_9NEOP</name>
<sequence>MTTRPRTQRSKTDFLASTPATERTIEPNSLPQRDGAPQPSGITGNPTANKDVEASAAPRGVFQAMEQLGRAAPYVIGRGHDPAATRLADTAHLCIDLWPSSLLMRVEERQATQWKTQSSYKLETSNAYRRLQR</sequence>
<feature type="non-terminal residue" evidence="2">
    <location>
        <position position="133"/>
    </location>
</feature>